<dbReference type="OrthoDB" id="10554104at2759"/>
<name>A0A9P6GK83_9PLEO</name>
<dbReference type="AlphaFoldDB" id="A0A9P6GK83"/>
<dbReference type="EMBL" id="WJXW01000004">
    <property type="protein sequence ID" value="KAF9736500.1"/>
    <property type="molecule type" value="Genomic_DNA"/>
</dbReference>
<organism evidence="2 3">
    <name type="scientific">Paraphaeosphaeria minitans</name>
    <dbReference type="NCBI Taxonomy" id="565426"/>
    <lineage>
        <taxon>Eukaryota</taxon>
        <taxon>Fungi</taxon>
        <taxon>Dikarya</taxon>
        <taxon>Ascomycota</taxon>
        <taxon>Pezizomycotina</taxon>
        <taxon>Dothideomycetes</taxon>
        <taxon>Pleosporomycetidae</taxon>
        <taxon>Pleosporales</taxon>
        <taxon>Massarineae</taxon>
        <taxon>Didymosphaeriaceae</taxon>
        <taxon>Paraphaeosphaeria</taxon>
    </lineage>
</organism>
<proteinExistence type="predicted"/>
<comment type="caution">
    <text evidence="2">The sequence shown here is derived from an EMBL/GenBank/DDBJ whole genome shotgun (WGS) entry which is preliminary data.</text>
</comment>
<evidence type="ECO:0000313" key="2">
    <source>
        <dbReference type="EMBL" id="KAF9736500.1"/>
    </source>
</evidence>
<keyword evidence="3" id="KW-1185">Reference proteome</keyword>
<reference evidence="2" key="1">
    <citation type="journal article" date="2020" name="Mol. Plant Microbe Interact.">
        <title>Genome Sequence of the Biocontrol Agent Coniothyrium minitans strain Conio (IMI 134523).</title>
        <authorList>
            <person name="Patel D."/>
            <person name="Shittu T.A."/>
            <person name="Baroncelli R."/>
            <person name="Muthumeenakshi S."/>
            <person name="Osborne T.H."/>
            <person name="Janganan T.K."/>
            <person name="Sreenivasaprasad S."/>
        </authorList>
    </citation>
    <scope>NUCLEOTIDE SEQUENCE</scope>
    <source>
        <strain evidence="2">Conio</strain>
    </source>
</reference>
<accession>A0A9P6GK83</accession>
<protein>
    <submittedName>
        <fullName evidence="2">Uncharacterized protein</fullName>
    </submittedName>
</protein>
<feature type="compositionally biased region" description="Polar residues" evidence="1">
    <location>
        <begin position="93"/>
        <end position="109"/>
    </location>
</feature>
<evidence type="ECO:0000313" key="3">
    <source>
        <dbReference type="Proteomes" id="UP000756921"/>
    </source>
</evidence>
<dbReference type="Proteomes" id="UP000756921">
    <property type="component" value="Unassembled WGS sequence"/>
</dbReference>
<evidence type="ECO:0000256" key="1">
    <source>
        <dbReference type="SAM" id="MobiDB-lite"/>
    </source>
</evidence>
<feature type="region of interest" description="Disordered" evidence="1">
    <location>
        <begin position="79"/>
        <end position="109"/>
    </location>
</feature>
<gene>
    <name evidence="2" type="ORF">PMIN01_04279</name>
</gene>
<sequence length="130" mass="13186">MAHINSTKTNIRSTTVPVECSRISTASPSREVVAAGVPDPSFELDDPVSVVVPSAVAVSSDADGSDVAVGDDISSEAFDLHSASGKGRHAETANPQTDPGGHNQSSSAETHCFEGFGALCNLSSARSSAT</sequence>